<keyword evidence="6 7" id="KW-0046">Antibiotic resistance</keyword>
<sequence length="265" mass="30039">MSRILARILCLILSGSLYAHAEDTALAELFHGRNIAGTLVISSQDGETVYVHNNERARTPCLPASTFKVLHTLIAMEEGVVADEREMLPWDGKHRGPASWNRDQSMETAFALSCVWFFQRLAERMDPEIYADYLKKTGYGNAQAGPDVRSFWLDGDLRISAMEQIDFLKGFHARRYPFNMASYDLVERLMLVDQGETAIIRAKTGWVQKGQPEIGWYVGYVETSDNVWFFAMNMDIHQPGESRFRQIITMEALTSKGILADASMQ</sequence>
<reference evidence="10 11" key="1">
    <citation type="submission" date="2022-11" db="EMBL/GenBank/DDBJ databases">
        <title>Desulfobotulus tamanensis H1 sp. nov. - anaerobic, alkaliphilic, sulphate reducing bacterium isolated from terrestrial mud volcano.</title>
        <authorList>
            <person name="Frolova A."/>
            <person name="Merkel A.Y."/>
            <person name="Slobodkin A.I."/>
        </authorList>
    </citation>
    <scope>NUCLEOTIDE SEQUENCE [LARGE SCALE GENOMIC DNA]</scope>
    <source>
        <strain evidence="10 11">H1</strain>
    </source>
</reference>
<dbReference type="InterPro" id="IPR050515">
    <property type="entry name" value="Beta-lactam/transpept"/>
</dbReference>
<keyword evidence="11" id="KW-1185">Reference proteome</keyword>
<dbReference type="InterPro" id="IPR002137">
    <property type="entry name" value="Beta-lactam_class-D_AS"/>
</dbReference>
<gene>
    <name evidence="10" type="primary">blaOXA</name>
    <name evidence="10" type="ORF">OOT00_05330</name>
</gene>
<organism evidence="10 11">
    <name type="scientific">Desulfobotulus pelophilus</name>
    <dbReference type="NCBI Taxonomy" id="2823377"/>
    <lineage>
        <taxon>Bacteria</taxon>
        <taxon>Pseudomonadati</taxon>
        <taxon>Thermodesulfobacteriota</taxon>
        <taxon>Desulfobacteria</taxon>
        <taxon>Desulfobacterales</taxon>
        <taxon>Desulfobacteraceae</taxon>
        <taxon>Desulfobotulus</taxon>
    </lineage>
</organism>
<dbReference type="EMBL" id="JAPFPW010000004">
    <property type="protein sequence ID" value="MCW7753407.1"/>
    <property type="molecule type" value="Genomic_DNA"/>
</dbReference>
<comment type="caution">
    <text evidence="10">The sequence shown here is derived from an EMBL/GenBank/DDBJ whole genome shotgun (WGS) entry which is preliminary data.</text>
</comment>
<accession>A0ABT3N8Q1</accession>
<evidence type="ECO:0000256" key="3">
    <source>
        <dbReference type="ARBA" id="ARBA00012865"/>
    </source>
</evidence>
<evidence type="ECO:0000256" key="6">
    <source>
        <dbReference type="ARBA" id="ARBA00023251"/>
    </source>
</evidence>
<dbReference type="EC" id="3.5.2.6" evidence="3 7"/>
<evidence type="ECO:0000256" key="7">
    <source>
        <dbReference type="RuleBase" id="RU361140"/>
    </source>
</evidence>
<comment type="catalytic activity">
    <reaction evidence="1 7">
        <text>a beta-lactam + H2O = a substituted beta-amino acid</text>
        <dbReference type="Rhea" id="RHEA:20401"/>
        <dbReference type="ChEBI" id="CHEBI:15377"/>
        <dbReference type="ChEBI" id="CHEBI:35627"/>
        <dbReference type="ChEBI" id="CHEBI:140347"/>
        <dbReference type="EC" id="3.5.2.6"/>
    </reaction>
</comment>
<dbReference type="SUPFAM" id="SSF56601">
    <property type="entry name" value="beta-lactamase/transpeptidase-like"/>
    <property type="match status" value="1"/>
</dbReference>
<evidence type="ECO:0000256" key="4">
    <source>
        <dbReference type="ARBA" id="ARBA00022729"/>
    </source>
</evidence>
<keyword evidence="4 8" id="KW-0732">Signal</keyword>
<protein>
    <recommendedName>
        <fullName evidence="3 7">Beta-lactamase</fullName>
        <ecNumber evidence="3 7">3.5.2.6</ecNumber>
    </recommendedName>
</protein>
<feature type="domain" description="Penicillin-binding protein transpeptidase" evidence="9">
    <location>
        <begin position="44"/>
        <end position="240"/>
    </location>
</feature>
<dbReference type="Proteomes" id="UP001209681">
    <property type="component" value="Unassembled WGS sequence"/>
</dbReference>
<dbReference type="Pfam" id="PF00905">
    <property type="entry name" value="Transpeptidase"/>
    <property type="match status" value="1"/>
</dbReference>
<dbReference type="RefSeq" id="WP_265424275.1">
    <property type="nucleotide sequence ID" value="NZ_JAPFPW010000004.1"/>
</dbReference>
<evidence type="ECO:0000313" key="10">
    <source>
        <dbReference type="EMBL" id="MCW7753407.1"/>
    </source>
</evidence>
<evidence type="ECO:0000256" key="8">
    <source>
        <dbReference type="SAM" id="SignalP"/>
    </source>
</evidence>
<dbReference type="PANTHER" id="PTHR30627">
    <property type="entry name" value="PEPTIDOGLYCAN D,D-TRANSPEPTIDASE"/>
    <property type="match status" value="1"/>
</dbReference>
<dbReference type="NCBIfam" id="NF012161">
    <property type="entry name" value="bla_class_D_main"/>
    <property type="match status" value="1"/>
</dbReference>
<comment type="similarity">
    <text evidence="2 7">Belongs to the class-D beta-lactamase family.</text>
</comment>
<proteinExistence type="inferred from homology"/>
<keyword evidence="5 7" id="KW-0378">Hydrolase</keyword>
<evidence type="ECO:0000259" key="9">
    <source>
        <dbReference type="Pfam" id="PF00905"/>
    </source>
</evidence>
<feature type="signal peptide" evidence="8">
    <location>
        <begin position="1"/>
        <end position="21"/>
    </location>
</feature>
<dbReference type="PANTHER" id="PTHR30627:SF6">
    <property type="entry name" value="BETA-LACTAMASE YBXI-RELATED"/>
    <property type="match status" value="1"/>
</dbReference>
<evidence type="ECO:0000256" key="1">
    <source>
        <dbReference type="ARBA" id="ARBA00001526"/>
    </source>
</evidence>
<dbReference type="GO" id="GO:0008800">
    <property type="term" value="F:beta-lactamase activity"/>
    <property type="evidence" value="ECO:0007669"/>
    <property type="project" value="UniProtKB-EC"/>
</dbReference>
<dbReference type="Gene3D" id="3.40.710.10">
    <property type="entry name" value="DD-peptidase/beta-lactamase superfamily"/>
    <property type="match status" value="1"/>
</dbReference>
<evidence type="ECO:0000313" key="11">
    <source>
        <dbReference type="Proteomes" id="UP001209681"/>
    </source>
</evidence>
<dbReference type="InterPro" id="IPR001460">
    <property type="entry name" value="PCN-bd_Tpept"/>
</dbReference>
<dbReference type="InterPro" id="IPR012338">
    <property type="entry name" value="Beta-lactam/transpept-like"/>
</dbReference>
<dbReference type="PROSITE" id="PS00337">
    <property type="entry name" value="BETA_LACTAMASE_D"/>
    <property type="match status" value="1"/>
</dbReference>
<evidence type="ECO:0000256" key="5">
    <source>
        <dbReference type="ARBA" id="ARBA00022801"/>
    </source>
</evidence>
<feature type="chain" id="PRO_5045406680" description="Beta-lactamase" evidence="8">
    <location>
        <begin position="22"/>
        <end position="265"/>
    </location>
</feature>
<evidence type="ECO:0000256" key="2">
    <source>
        <dbReference type="ARBA" id="ARBA00007898"/>
    </source>
</evidence>
<name>A0ABT3N8Q1_9BACT</name>